<organism evidence="3 4">
    <name type="scientific">Chenggangzhangella methanolivorans</name>
    <dbReference type="NCBI Taxonomy" id="1437009"/>
    <lineage>
        <taxon>Bacteria</taxon>
        <taxon>Pseudomonadati</taxon>
        <taxon>Pseudomonadota</taxon>
        <taxon>Alphaproteobacteria</taxon>
        <taxon>Hyphomicrobiales</taxon>
        <taxon>Methylopilaceae</taxon>
        <taxon>Chenggangzhangella</taxon>
    </lineage>
</organism>
<sequence length="364" mass="41010">MSAALDAAARALGEARKVHERRPGDLRAELVFERARADFEAARAAEAEARAATADARRASLRTEMARLKREFEDRARALVARARPKRRRAQAQALGPLFEGAVLSAILNLRLNCNFRERISANDNLIEIIKRSDFVRFNILECSFEGKFDLISASSCHNGRELAFVFNNFEAISNKLRHLHDCFFSSHARDVESNAVRLFERHVRKPAPNVVEPICVICASFRQQSAGYSCCENLAHLVKYWLYVCNRLRLSKSTSVNRLKSLQSCGGRLPAHLRQLALDARQGEPRGAKSGVDAEQSRDRAERLAGELVIREDVGDAHIEQHEGQREADGQETESGFRAHCQSLRPRRRSVESGARFVHRRCA</sequence>
<gene>
    <name evidence="3" type="ORF">K6K41_22890</name>
</gene>
<evidence type="ECO:0000256" key="1">
    <source>
        <dbReference type="SAM" id="Coils"/>
    </source>
</evidence>
<accession>A0A9E6RCZ8</accession>
<evidence type="ECO:0000313" key="3">
    <source>
        <dbReference type="EMBL" id="QZO02561.1"/>
    </source>
</evidence>
<dbReference type="RefSeq" id="WP_261402605.1">
    <property type="nucleotide sequence ID" value="NZ_CP081869.1"/>
</dbReference>
<evidence type="ECO:0000256" key="2">
    <source>
        <dbReference type="SAM" id="MobiDB-lite"/>
    </source>
</evidence>
<dbReference type="KEGG" id="cmet:K6K41_22890"/>
<name>A0A9E6RCZ8_9HYPH</name>
<keyword evidence="4" id="KW-1185">Reference proteome</keyword>
<keyword evidence="1" id="KW-0175">Coiled coil</keyword>
<dbReference type="Proteomes" id="UP000825701">
    <property type="component" value="Chromosome"/>
</dbReference>
<dbReference type="AlphaFoldDB" id="A0A9E6RCZ8"/>
<proteinExistence type="predicted"/>
<feature type="region of interest" description="Disordered" evidence="2">
    <location>
        <begin position="281"/>
        <end position="300"/>
    </location>
</feature>
<evidence type="ECO:0000313" key="4">
    <source>
        <dbReference type="Proteomes" id="UP000825701"/>
    </source>
</evidence>
<reference evidence="3" key="1">
    <citation type="submission" date="2021-08" db="EMBL/GenBank/DDBJ databases">
        <authorList>
            <person name="Zhang H."/>
            <person name="Xu M."/>
            <person name="Yu Z."/>
            <person name="Yang L."/>
            <person name="Cai Y."/>
        </authorList>
    </citation>
    <scope>NUCLEOTIDE SEQUENCE</scope>
    <source>
        <strain evidence="3">CHL1</strain>
    </source>
</reference>
<feature type="coiled-coil region" evidence="1">
    <location>
        <begin position="42"/>
        <end position="71"/>
    </location>
</feature>
<dbReference type="EMBL" id="CP081869">
    <property type="protein sequence ID" value="QZO02561.1"/>
    <property type="molecule type" value="Genomic_DNA"/>
</dbReference>
<protein>
    <submittedName>
        <fullName evidence="3">Uncharacterized protein</fullName>
    </submittedName>
</protein>